<reference evidence="2" key="1">
    <citation type="journal article" date="2019" name="Int. J. Syst. Evol. Microbiol.">
        <title>The Global Catalogue of Microorganisms (GCM) 10K type strain sequencing project: providing services to taxonomists for standard genome sequencing and annotation.</title>
        <authorList>
            <consortium name="The Broad Institute Genomics Platform"/>
            <consortium name="The Broad Institute Genome Sequencing Center for Infectious Disease"/>
            <person name="Wu L."/>
            <person name="Ma J."/>
        </authorList>
    </citation>
    <scope>NUCLEOTIDE SEQUENCE [LARGE SCALE GENOMIC DNA]</scope>
    <source>
        <strain evidence="2">CCUG 62221</strain>
    </source>
</reference>
<protein>
    <recommendedName>
        <fullName evidence="3">YD repeat-containing protein</fullName>
    </recommendedName>
</protein>
<keyword evidence="2" id="KW-1185">Reference proteome</keyword>
<sequence>MNKEKKLLERFKKYNWKECKLIGKVKSVTTIKHNLIENFSELVEDNNIYELNKNEYISFNTKGNVIESSAYDNRGIRTVLLIPSYNSKGQLSDYNYYDNNDNLMSQCLFEHLKDGNTIEEWIDGKTVIEYHLRKNIIEQLSYDIEDNLVCRDTYKYDKEGNLIEFCNDLGKTNYIIDLMGNEIEKTQFDLDGSLCEQKKYKYKLDENKNWIEKNEFLIENNSEILKTIFEREIIYYE</sequence>
<evidence type="ECO:0000313" key="2">
    <source>
        <dbReference type="Proteomes" id="UP001597241"/>
    </source>
</evidence>
<comment type="caution">
    <text evidence="1">The sequence shown here is derived from an EMBL/GenBank/DDBJ whole genome shotgun (WGS) entry which is preliminary data.</text>
</comment>
<proteinExistence type="predicted"/>
<dbReference type="Gene3D" id="2.180.10.10">
    <property type="entry name" value="RHS repeat-associated core"/>
    <property type="match status" value="1"/>
</dbReference>
<dbReference type="RefSeq" id="WP_386806943.1">
    <property type="nucleotide sequence ID" value="NZ_JBHTMV010000001.1"/>
</dbReference>
<gene>
    <name evidence="1" type="ORF">ACFQ5N_00865</name>
</gene>
<dbReference type="Proteomes" id="UP001597241">
    <property type="component" value="Unassembled WGS sequence"/>
</dbReference>
<evidence type="ECO:0000313" key="1">
    <source>
        <dbReference type="EMBL" id="MFD1292370.1"/>
    </source>
</evidence>
<name>A0ABW3WIY4_9FLAO</name>
<dbReference type="EMBL" id="JBHTMV010000001">
    <property type="protein sequence ID" value="MFD1292370.1"/>
    <property type="molecule type" value="Genomic_DNA"/>
</dbReference>
<organism evidence="1 2">
    <name type="scientific">Lutibacter holmesii</name>
    <dbReference type="NCBI Taxonomy" id="1137985"/>
    <lineage>
        <taxon>Bacteria</taxon>
        <taxon>Pseudomonadati</taxon>
        <taxon>Bacteroidota</taxon>
        <taxon>Flavobacteriia</taxon>
        <taxon>Flavobacteriales</taxon>
        <taxon>Flavobacteriaceae</taxon>
        <taxon>Lutibacter</taxon>
    </lineage>
</organism>
<evidence type="ECO:0008006" key="3">
    <source>
        <dbReference type="Google" id="ProtNLM"/>
    </source>
</evidence>
<accession>A0ABW3WIY4</accession>